<feature type="domain" description="Fe/B12 periplasmic-binding" evidence="7">
    <location>
        <begin position="61"/>
        <end position="335"/>
    </location>
</feature>
<keyword evidence="3" id="KW-0813">Transport</keyword>
<accession>A0ABS5ASU6</accession>
<dbReference type="Gene3D" id="3.40.50.1980">
    <property type="entry name" value="Nitrogenase molybdenum iron protein domain"/>
    <property type="match status" value="2"/>
</dbReference>
<evidence type="ECO:0000256" key="1">
    <source>
        <dbReference type="ARBA" id="ARBA00004196"/>
    </source>
</evidence>
<evidence type="ECO:0000256" key="3">
    <source>
        <dbReference type="ARBA" id="ARBA00022448"/>
    </source>
</evidence>
<evidence type="ECO:0000313" key="9">
    <source>
        <dbReference type="Proteomes" id="UP001519363"/>
    </source>
</evidence>
<reference evidence="8 9" key="1">
    <citation type="submission" date="2021-03" db="EMBL/GenBank/DDBJ databases">
        <title>Sequencing the genomes of 1000 actinobacteria strains.</title>
        <authorList>
            <person name="Klenk H.-P."/>
        </authorList>
    </citation>
    <scope>NUCLEOTIDE SEQUENCE [LARGE SCALE GENOMIC DNA]</scope>
    <source>
        <strain evidence="8 9">DSM 44580</strain>
    </source>
</reference>
<organism evidence="8 9">
    <name type="scientific">Crossiella equi</name>
    <dbReference type="NCBI Taxonomy" id="130796"/>
    <lineage>
        <taxon>Bacteria</taxon>
        <taxon>Bacillati</taxon>
        <taxon>Actinomycetota</taxon>
        <taxon>Actinomycetes</taxon>
        <taxon>Pseudonocardiales</taxon>
        <taxon>Pseudonocardiaceae</taxon>
        <taxon>Crossiella</taxon>
    </lineage>
</organism>
<feature type="coiled-coil region" evidence="5">
    <location>
        <begin position="172"/>
        <end position="199"/>
    </location>
</feature>
<keyword evidence="4 6" id="KW-0732">Signal</keyword>
<dbReference type="RefSeq" id="WP_086789673.1">
    <property type="nucleotide sequence ID" value="NZ_JAGIOO010000001.1"/>
</dbReference>
<protein>
    <submittedName>
        <fullName evidence="8">Iron complex transport system substrate-binding protein</fullName>
    </submittedName>
</protein>
<dbReference type="SUPFAM" id="SSF53807">
    <property type="entry name" value="Helical backbone' metal receptor"/>
    <property type="match status" value="1"/>
</dbReference>
<feature type="signal peptide" evidence="6">
    <location>
        <begin position="1"/>
        <end position="22"/>
    </location>
</feature>
<keyword evidence="5" id="KW-0175">Coiled coil</keyword>
<sequence length="335" mass="36926">MTRRTRLPAVALVLAGALALTACGGGATGPQSPGEAGGDAAFPVKIEHKYGTTEITKRPQRVVTLGLSDHETALALGVKPVGVVDWFKERPIGKFPWQAEKWAGIEPTIVGERDDINMEKVASLRPDLVIAQYSGIKKEQYETLTKLNIPVVAQSGKYPDYATPWEEMGRTIATALGLKAEYDRKVEELKARFKKVRDEHPAWGKQYALVGDMWQPGQYAAFAAHDPKLAFLLDLGFQAPKKLLEAPKEENVLKVASEGLPDLFEVDRLVWLTSDDKMEGTVRADPVYQRLKVTQEKRDLFVSYENPPIGAALSFNTILSMPYALDNLVPILAKG</sequence>
<evidence type="ECO:0000259" key="7">
    <source>
        <dbReference type="PROSITE" id="PS50983"/>
    </source>
</evidence>
<comment type="subcellular location">
    <subcellularLocation>
        <location evidence="1">Cell envelope</location>
    </subcellularLocation>
</comment>
<dbReference type="PANTHER" id="PTHR30532">
    <property type="entry name" value="IRON III DICITRATE-BINDING PERIPLASMIC PROTEIN"/>
    <property type="match status" value="1"/>
</dbReference>
<evidence type="ECO:0000256" key="6">
    <source>
        <dbReference type="SAM" id="SignalP"/>
    </source>
</evidence>
<dbReference type="Proteomes" id="UP001519363">
    <property type="component" value="Unassembled WGS sequence"/>
</dbReference>
<dbReference type="PANTHER" id="PTHR30532:SF24">
    <property type="entry name" value="FERRIC ENTEROBACTIN-BINDING PERIPLASMIC PROTEIN FEPB"/>
    <property type="match status" value="1"/>
</dbReference>
<dbReference type="InterPro" id="IPR051313">
    <property type="entry name" value="Bact_iron-sidero_bind"/>
</dbReference>
<evidence type="ECO:0000256" key="4">
    <source>
        <dbReference type="ARBA" id="ARBA00022729"/>
    </source>
</evidence>
<evidence type="ECO:0000313" key="8">
    <source>
        <dbReference type="EMBL" id="MBP2479297.1"/>
    </source>
</evidence>
<gene>
    <name evidence="8" type="ORF">JOF53_008169</name>
</gene>
<evidence type="ECO:0000256" key="2">
    <source>
        <dbReference type="ARBA" id="ARBA00008814"/>
    </source>
</evidence>
<dbReference type="PROSITE" id="PS51257">
    <property type="entry name" value="PROKAR_LIPOPROTEIN"/>
    <property type="match status" value="1"/>
</dbReference>
<comment type="caution">
    <text evidence="8">The sequence shown here is derived from an EMBL/GenBank/DDBJ whole genome shotgun (WGS) entry which is preliminary data.</text>
</comment>
<keyword evidence="9" id="KW-1185">Reference proteome</keyword>
<dbReference type="EMBL" id="JAGIOO010000001">
    <property type="protein sequence ID" value="MBP2479297.1"/>
    <property type="molecule type" value="Genomic_DNA"/>
</dbReference>
<comment type="similarity">
    <text evidence="2">Belongs to the bacterial solute-binding protein 8 family.</text>
</comment>
<dbReference type="PROSITE" id="PS50983">
    <property type="entry name" value="FE_B12_PBP"/>
    <property type="match status" value="1"/>
</dbReference>
<dbReference type="Pfam" id="PF01497">
    <property type="entry name" value="Peripla_BP_2"/>
    <property type="match status" value="1"/>
</dbReference>
<dbReference type="CDD" id="cd01146">
    <property type="entry name" value="FhuD"/>
    <property type="match status" value="1"/>
</dbReference>
<feature type="chain" id="PRO_5046663872" evidence="6">
    <location>
        <begin position="23"/>
        <end position="335"/>
    </location>
</feature>
<proteinExistence type="inferred from homology"/>
<evidence type="ECO:0000256" key="5">
    <source>
        <dbReference type="SAM" id="Coils"/>
    </source>
</evidence>
<dbReference type="InterPro" id="IPR002491">
    <property type="entry name" value="ABC_transptr_periplasmic_BD"/>
</dbReference>
<name>A0ABS5ASU6_9PSEU</name>